<feature type="signal peptide" evidence="8">
    <location>
        <begin position="1"/>
        <end position="16"/>
    </location>
</feature>
<evidence type="ECO:0000256" key="3">
    <source>
        <dbReference type="ARBA" id="ARBA00022989"/>
    </source>
</evidence>
<dbReference type="InterPro" id="IPR017981">
    <property type="entry name" value="GPCR_2-like_7TM"/>
</dbReference>
<dbReference type="GO" id="GO:0016020">
    <property type="term" value="C:membrane"/>
    <property type="evidence" value="ECO:0007669"/>
    <property type="project" value="UniProtKB-SubCell"/>
</dbReference>
<protein>
    <submittedName>
        <fullName evidence="11">(California timema) hypothetical protein</fullName>
    </submittedName>
</protein>
<keyword evidence="3 7" id="KW-1133">Transmembrane helix</keyword>
<dbReference type="InterPro" id="IPR053066">
    <property type="entry name" value="ADGR_G7"/>
</dbReference>
<evidence type="ECO:0000256" key="1">
    <source>
        <dbReference type="ARBA" id="ARBA00004141"/>
    </source>
</evidence>
<comment type="subcellular location">
    <subcellularLocation>
        <location evidence="1">Membrane</location>
        <topology evidence="1">Multi-pass membrane protein</topology>
    </subcellularLocation>
</comment>
<evidence type="ECO:0000259" key="10">
    <source>
        <dbReference type="PROSITE" id="PS50261"/>
    </source>
</evidence>
<feature type="transmembrane region" description="Helical" evidence="7">
    <location>
        <begin position="888"/>
        <end position="911"/>
    </location>
</feature>
<accession>A0A7R9PD57</accession>
<feature type="transmembrane region" description="Helical" evidence="7">
    <location>
        <begin position="957"/>
        <end position="977"/>
    </location>
</feature>
<keyword evidence="2 7" id="KW-0812">Transmembrane</keyword>
<evidence type="ECO:0000259" key="9">
    <source>
        <dbReference type="PROSITE" id="PS50221"/>
    </source>
</evidence>
<feature type="domain" description="GAIN-B" evidence="9">
    <location>
        <begin position="728"/>
        <end position="879"/>
    </location>
</feature>
<evidence type="ECO:0000256" key="6">
    <source>
        <dbReference type="SAM" id="MobiDB-lite"/>
    </source>
</evidence>
<dbReference type="Gene3D" id="1.20.1070.10">
    <property type="entry name" value="Rhodopsin 7-helix transmembrane proteins"/>
    <property type="match status" value="2"/>
</dbReference>
<sequence>MLLLVLPVFLLDLAISTVTQDCGGVQGAIPLGDDVCMQLSDPGPQQIATDQCYNIWDPPNLSLWQDREYLERVRAKLLQMNVTNVWLEAEALYSGGFYHYTFSGNSWFNTPIWGLHFNKDTPRQEDESCVSWEVSSGTYHPRRCNPLPTERSFRAVCLASPLKQIRMEKSSCLEDFVIAPRLGKFCFKASVSGTERRWEDAVRSCGDVYKGSSVIRRSFPALYSAKSSLWDGPATNTSCPVGIKRVRSSSREDVFVWTNGTHEEGQVDAASLRRLNTSGSSFKDTLGATRPGSSPELYLVDKDYKFTCLACELPLPDVGPPQLILEHSLQTYSKNLHLQVVNHQMLSSSSTVSDDPDIQCFTDSMTFYPVSLDLRKVGEGEYEVLTTEDGYYWCLGRDLFTLRTLVSNKLLVRRISSGAVTWALMIETNATMVSDVFTKTRNDKEYHISEMNLKLKLIITSWIYHLGQRLGGGIATSRLKRLYDDGRRILLHLTSHTEHLLIERNLIFDDDFYQVLYVRERDFCPEEYETSGEERHWPRTPIEERVVLGLDCVDAVRVCGGDFNEGAFWTIPDSWDEDLGPPCGQRNSTHDKDHDDTKEVTTEDVGRDAMGLRQFSVFVAANNFHLMAKSPVNVSGLHNALDVFNEVLGSGVRALSESRLEAPNVLQDLDILLGKVELEESEFVKVVKPKVAVFVSRSDASSDNPVVGVTLSSIPQLGMRSGSGSDERTLEPVRYDQSQSILASSQDVNVAVILPQSVYKRNPRLSVAIFDDDEAFILSSEKIQNKMTVNSRVISVALNYGEGSVDLGSEDFIDVIFKPLNTSNAHKQCAFWEFSSGYRGVWSTDGCDSLAKTSTGLDVCRCHHLTHFAEILTGGTMVDKNQQTALDIISAVGCALSLFGFLGIAVTATVFPHWRRQLGNQILISLSTAVALNMATFLVVATGFATEGIPCVTVGVTLHYSLMASFCWMLVSACLQYRRLVRVVGTPYTSHLLMKTSLFAWGTPTIPILILVSLNPYLYTTKTEGGMERDFCFPIGLPFYAAVLTPVALVVVVNLFVFAAILANISRCRSDLRSHVVSRRQFLARRALMGVLLFFLFGLTWLFGFFASLTVVFAYLFCATTTLQGLILFLFFGLTWLFGFFASLAVVFAYLFCATATLQGLILFLFFVVGSPASRNRWSRRLSRSLDQRHTGSTATTGLTIQSSERVPLQEEVSLRRYTHTQEE</sequence>
<dbReference type="EMBL" id="OE188079">
    <property type="protein sequence ID" value="CAD7578597.1"/>
    <property type="molecule type" value="Genomic_DNA"/>
</dbReference>
<evidence type="ECO:0000313" key="11">
    <source>
        <dbReference type="EMBL" id="CAD7578597.1"/>
    </source>
</evidence>
<dbReference type="InterPro" id="IPR000203">
    <property type="entry name" value="GPS"/>
</dbReference>
<gene>
    <name evidence="11" type="ORF">TCMB3V08_LOCUS11136</name>
</gene>
<feature type="region of interest" description="Disordered" evidence="6">
    <location>
        <begin position="580"/>
        <end position="604"/>
    </location>
</feature>
<dbReference type="SMART" id="SM00303">
    <property type="entry name" value="GPS"/>
    <property type="match status" value="1"/>
</dbReference>
<dbReference type="GO" id="GO:0004930">
    <property type="term" value="F:G protein-coupled receptor activity"/>
    <property type="evidence" value="ECO:0007669"/>
    <property type="project" value="InterPro"/>
</dbReference>
<evidence type="ECO:0000256" key="2">
    <source>
        <dbReference type="ARBA" id="ARBA00022692"/>
    </source>
</evidence>
<keyword evidence="5" id="KW-1015">Disulfide bond</keyword>
<feature type="transmembrane region" description="Helical" evidence="7">
    <location>
        <begin position="998"/>
        <end position="1019"/>
    </location>
</feature>
<evidence type="ECO:0000256" key="4">
    <source>
        <dbReference type="ARBA" id="ARBA00023136"/>
    </source>
</evidence>
<keyword evidence="8" id="KW-0732">Signal</keyword>
<dbReference type="PROSITE" id="PS50261">
    <property type="entry name" value="G_PROTEIN_RECEP_F2_4"/>
    <property type="match status" value="1"/>
</dbReference>
<feature type="transmembrane region" description="Helical" evidence="7">
    <location>
        <begin position="923"/>
        <end position="945"/>
    </location>
</feature>
<name>A0A7R9PD57_TIMCA</name>
<dbReference type="AlphaFoldDB" id="A0A7R9PD57"/>
<dbReference type="PANTHER" id="PTHR47767">
    <property type="entry name" value="ADHESION G PROTEIN-COUPLED RECEPTOR G7"/>
    <property type="match status" value="1"/>
</dbReference>
<dbReference type="CDD" id="cd15040">
    <property type="entry name" value="7tmB2_Adhesion"/>
    <property type="match status" value="1"/>
</dbReference>
<evidence type="ECO:0000256" key="8">
    <source>
        <dbReference type="SAM" id="SignalP"/>
    </source>
</evidence>
<feature type="domain" description="G-protein coupled receptors family 2 profile 2" evidence="10">
    <location>
        <begin position="886"/>
        <end position="1136"/>
    </location>
</feature>
<dbReference type="InterPro" id="IPR046338">
    <property type="entry name" value="GAIN_dom_sf"/>
</dbReference>
<dbReference type="InterPro" id="IPR057244">
    <property type="entry name" value="GAIN_B"/>
</dbReference>
<keyword evidence="4 7" id="KW-0472">Membrane</keyword>
<dbReference type="GO" id="GO:0007166">
    <property type="term" value="P:cell surface receptor signaling pathway"/>
    <property type="evidence" value="ECO:0007669"/>
    <property type="project" value="InterPro"/>
</dbReference>
<dbReference type="Gene3D" id="2.60.220.50">
    <property type="match status" value="1"/>
</dbReference>
<dbReference type="PROSITE" id="PS50221">
    <property type="entry name" value="GAIN_B"/>
    <property type="match status" value="1"/>
</dbReference>
<dbReference type="Pfam" id="PF01825">
    <property type="entry name" value="GPS"/>
    <property type="match status" value="1"/>
</dbReference>
<proteinExistence type="predicted"/>
<feature type="transmembrane region" description="Helical" evidence="7">
    <location>
        <begin position="1087"/>
        <end position="1117"/>
    </location>
</feature>
<feature type="transmembrane region" description="Helical" evidence="7">
    <location>
        <begin position="1039"/>
        <end position="1066"/>
    </location>
</feature>
<evidence type="ECO:0000256" key="7">
    <source>
        <dbReference type="SAM" id="Phobius"/>
    </source>
</evidence>
<feature type="chain" id="PRO_5031220695" evidence="8">
    <location>
        <begin position="17"/>
        <end position="1224"/>
    </location>
</feature>
<dbReference type="Pfam" id="PF00002">
    <property type="entry name" value="7tm_2"/>
    <property type="match status" value="1"/>
</dbReference>
<reference evidence="11" key="1">
    <citation type="submission" date="2020-11" db="EMBL/GenBank/DDBJ databases">
        <authorList>
            <person name="Tran Van P."/>
        </authorList>
    </citation>
    <scope>NUCLEOTIDE SEQUENCE</scope>
</reference>
<feature type="compositionally biased region" description="Basic and acidic residues" evidence="6">
    <location>
        <begin position="588"/>
        <end position="604"/>
    </location>
</feature>
<evidence type="ECO:0000256" key="5">
    <source>
        <dbReference type="ARBA" id="ARBA00023157"/>
    </source>
</evidence>
<organism evidence="11">
    <name type="scientific">Timema californicum</name>
    <name type="common">California timema</name>
    <name type="synonym">Walking stick</name>
    <dbReference type="NCBI Taxonomy" id="61474"/>
    <lineage>
        <taxon>Eukaryota</taxon>
        <taxon>Metazoa</taxon>
        <taxon>Ecdysozoa</taxon>
        <taxon>Arthropoda</taxon>
        <taxon>Hexapoda</taxon>
        <taxon>Insecta</taxon>
        <taxon>Pterygota</taxon>
        <taxon>Neoptera</taxon>
        <taxon>Polyneoptera</taxon>
        <taxon>Phasmatodea</taxon>
        <taxon>Timematodea</taxon>
        <taxon>Timematoidea</taxon>
        <taxon>Timematidae</taxon>
        <taxon>Timema</taxon>
    </lineage>
</organism>
<dbReference type="InterPro" id="IPR000832">
    <property type="entry name" value="GPCR_2_secretin-like"/>
</dbReference>
<dbReference type="PANTHER" id="PTHR47767:SF1">
    <property type="entry name" value="ADHESION G PROTEIN-COUPLED RECEPTOR G7"/>
    <property type="match status" value="1"/>
</dbReference>